<evidence type="ECO:0000313" key="3">
    <source>
        <dbReference type="Proteomes" id="UP000692954"/>
    </source>
</evidence>
<evidence type="ECO:0000313" key="2">
    <source>
        <dbReference type="EMBL" id="CAD8127471.1"/>
    </source>
</evidence>
<keyword evidence="3" id="KW-1185">Reference proteome</keyword>
<reference evidence="2" key="1">
    <citation type="submission" date="2021-01" db="EMBL/GenBank/DDBJ databases">
        <authorList>
            <consortium name="Genoscope - CEA"/>
            <person name="William W."/>
        </authorList>
    </citation>
    <scope>NUCLEOTIDE SEQUENCE</scope>
</reference>
<feature type="transmembrane region" description="Helical" evidence="1">
    <location>
        <begin position="1682"/>
        <end position="1702"/>
    </location>
</feature>
<evidence type="ECO:0008006" key="4">
    <source>
        <dbReference type="Google" id="ProtNLM"/>
    </source>
</evidence>
<dbReference type="Proteomes" id="UP000692954">
    <property type="component" value="Unassembled WGS sequence"/>
</dbReference>
<evidence type="ECO:0000256" key="1">
    <source>
        <dbReference type="SAM" id="Phobius"/>
    </source>
</evidence>
<dbReference type="OrthoDB" id="422728at2759"/>
<comment type="caution">
    <text evidence="2">The sequence shown here is derived from an EMBL/GenBank/DDBJ whole genome shotgun (WGS) entry which is preliminary data.</text>
</comment>
<name>A0A8S1RGI0_9CILI</name>
<protein>
    <recommendedName>
        <fullName evidence="4">Transmembrane protein</fullName>
    </recommendedName>
</protein>
<dbReference type="EMBL" id="CAJJDN010000177">
    <property type="protein sequence ID" value="CAD8127471.1"/>
    <property type="molecule type" value="Genomic_DNA"/>
</dbReference>
<gene>
    <name evidence="2" type="ORF">PSON_ATCC_30995.1.T1770013</name>
</gene>
<keyword evidence="1" id="KW-0472">Membrane</keyword>
<keyword evidence="1" id="KW-1133">Transmembrane helix</keyword>
<accession>A0A8S1RGI0</accession>
<organism evidence="2 3">
    <name type="scientific">Paramecium sonneborni</name>
    <dbReference type="NCBI Taxonomy" id="65129"/>
    <lineage>
        <taxon>Eukaryota</taxon>
        <taxon>Sar</taxon>
        <taxon>Alveolata</taxon>
        <taxon>Ciliophora</taxon>
        <taxon>Intramacronucleata</taxon>
        <taxon>Oligohymenophorea</taxon>
        <taxon>Peniculida</taxon>
        <taxon>Parameciidae</taxon>
        <taxon>Paramecium</taxon>
    </lineage>
</organism>
<keyword evidence="1" id="KW-0812">Transmembrane</keyword>
<sequence>MLLLILLLQVILSQQQDQQSIELQIEKQYEFYGKVPGSSTSVLYPVHFYKFLVENVIPNEDIFVVLRALHDQSSFPSLYISKVNQYPSIYDELCGNKGMDVCIIEEKELIPNSTYYLGVYCLQDCDYELTIHYEEEEVLELGEAMIVQFENETESILKIRMPNSMDSVDRIIIRAHYIQDKNSVLNESFYFYINEGNETPSPIQNQYEAEEIWMIGKGVVIYKNSTNLQGNLTVLLIGVPNTRLYFLSTLYEHVREIGLFERTDDLVLDRKINYYRLRIQDEYLEFLDENSLSFDIHPFEGNPNIYISPCKLDECSMDYKQYPWQSELDFGYESITISPNNRINNGNSSQFIIAINGMEGFSSYSFLVYLSNYYSRILSVYAYESGFLVKNELAEYIVGIFDQNSQTFTITSNYPTGHGMIILKKCIKNNTELSDVTNSFAYIVNAGSDNFYNCSITKEQIDQLQMAEVIKSGTSELNSAENTLQFYYNKTECESNVTMLKYENVQTNCQYVIGVYSNVEYMNYQIFIKGQEKHIELRESTTYRSYLMEYDTDLFLFTIHEDEITEVVFQITAITGEYDAYASRIYQKPNSTCYDRYANMELDILQYKSDTHSSNLAGTYYIRIIAKAVLRYTITPIIYRESHDEINYIHLTESISYTHLQTKIDQITYFNFEYRQNGPLFIHLNGIYGYFISYIIGTNKVMGDQFPNQTQNNFTLRSSQHTLILEDPKQYYYIQVNSLSLGLNESYEIQFTSSSSLMELFYGDPLITQLDNQHQSYYYYLSPYNLEKLFIIRTYITETNENNNLRIFVSLKNKFPNQENYDYEISDNSAYLTLPNITENSVVYIGVQSIGYNEYSLLIRGVSGIIELSDNTVQQVPIPSFEQYQQSNLYFLVPKDLNNTIQIQAYTEFTEIELLCSIRDYQSVTKELKSNNHNIFPNSSNYDIEEEISASDSNKLLIIKQEDLINCQNYKQGCILLITVKVDQQSLYSYIFGNTYNNISTVDGEDGYFNVMISTQYAIIRNGEMLIGYSAESIMSYYYFYVDNPVEFIQIAARPLDDCDPDLYVNKLIDDVISYPTEDSNTYKSIQYKSDVLIIRDSNIIGSYIIGVTGFRKECTYELLLNLADIELYYISNGQFTSHQINQTVYYFYQHIRRESFRIMIQGINNVDVAINTYSQYNDDDDGLFDLLPYYGTDDIQILQEHNDNLFGGIIQINQQNKHFCYYCTYIIALKPLKNSEIQLLIAYNSIALEIEYGRIYYDQCVENCKYYIEPGDLNLFVYSQKLELHFYDEETLVFTLNLTYSQHIIPINSSYTLNILNPYSYTVASYKLSLQSESNYVNLHLGKSYKGNNTDQSNITQFTFTPITIDQWYTIIVNSQSNVRVELFYMTKNVSEFILLNPIQEWSISTSQIELKYQLININYYYKIILQCQDFYVITINLDGLKYLDSNYHYIEQIQSSQIYNMFGVPGQELMIEKIDCLGQTDSNLTSYQFNSTTDIYFNITPTKFASYTKDGLSIRKNIFSLVPHLQQSHDLWYVNTTINYQVQYNEDQTLTVSVDTMKRNKAGILDLKILIYQLHYSNQETFMQAFGCQMDIESLKYYTNSQLYHSKSLQTIKENDDFVSFKVPLPQDQKVLYGLIVFQAFYQGYDTPYTYFYNTSLIYNNTQQHDMNIHEEVKQSDESYIFIVIVILTLFVLLVLFIGIRKFIQRRKLMTLEKPKNITVDEEQEQVKVA</sequence>
<proteinExistence type="predicted"/>